<evidence type="ECO:0000313" key="2">
    <source>
        <dbReference type="Proteomes" id="UP001059596"/>
    </source>
</evidence>
<name>A0A9Q0BJE4_9MUSC</name>
<accession>A0A9Q0BJE4</accession>
<reference evidence="1" key="1">
    <citation type="journal article" date="2023" name="Genome Biol. Evol.">
        <title>Long-read-based Genome Assembly of Drosophila gunungcola Reveals Fewer Chemosensory Genes in Flower-breeding Species.</title>
        <authorList>
            <person name="Negi A."/>
            <person name="Liao B.Y."/>
            <person name="Yeh S.D."/>
        </authorList>
    </citation>
    <scope>NUCLEOTIDE SEQUENCE</scope>
    <source>
        <strain evidence="1">Sukarami</strain>
    </source>
</reference>
<dbReference type="AlphaFoldDB" id="A0A9Q0BJE4"/>
<proteinExistence type="predicted"/>
<dbReference type="Proteomes" id="UP001059596">
    <property type="component" value="Unassembled WGS sequence"/>
</dbReference>
<protein>
    <submittedName>
        <fullName evidence="1">Uncharacterized protein</fullName>
    </submittedName>
</protein>
<organism evidence="1 2">
    <name type="scientific">Drosophila gunungcola</name>
    <name type="common">fruit fly</name>
    <dbReference type="NCBI Taxonomy" id="103775"/>
    <lineage>
        <taxon>Eukaryota</taxon>
        <taxon>Metazoa</taxon>
        <taxon>Ecdysozoa</taxon>
        <taxon>Arthropoda</taxon>
        <taxon>Hexapoda</taxon>
        <taxon>Insecta</taxon>
        <taxon>Pterygota</taxon>
        <taxon>Neoptera</taxon>
        <taxon>Endopterygota</taxon>
        <taxon>Diptera</taxon>
        <taxon>Brachycera</taxon>
        <taxon>Muscomorpha</taxon>
        <taxon>Ephydroidea</taxon>
        <taxon>Drosophilidae</taxon>
        <taxon>Drosophila</taxon>
        <taxon>Sophophora</taxon>
    </lineage>
</organism>
<sequence length="50" mass="5932">MPIKHKNSGAQKVKSYNSYNSYIFLNTQNANEELNFTKRLKRCRMHRSAI</sequence>
<comment type="caution">
    <text evidence="1">The sequence shown here is derived from an EMBL/GenBank/DDBJ whole genome shotgun (WGS) entry which is preliminary data.</text>
</comment>
<keyword evidence="2" id="KW-1185">Reference proteome</keyword>
<gene>
    <name evidence="1" type="ORF">M5D96_013626</name>
</gene>
<evidence type="ECO:0000313" key="1">
    <source>
        <dbReference type="EMBL" id="KAI8033619.1"/>
    </source>
</evidence>
<dbReference type="EMBL" id="JAMKOV010000116">
    <property type="protein sequence ID" value="KAI8033619.1"/>
    <property type="molecule type" value="Genomic_DNA"/>
</dbReference>